<evidence type="ECO:0000256" key="1">
    <source>
        <dbReference type="SAM" id="Coils"/>
    </source>
</evidence>
<dbReference type="EMBL" id="HE612864">
    <property type="protein sequence ID" value="CCE64576.1"/>
    <property type="molecule type" value="Genomic_DNA"/>
</dbReference>
<dbReference type="KEGG" id="tpf:TPHA_0I00700"/>
<organism evidence="3 4">
    <name type="scientific">Tetrapisispora phaffii (strain ATCC 24235 / CBS 4417 / NBRC 1672 / NRRL Y-8282 / UCD 70-5)</name>
    <name type="common">Yeast</name>
    <name type="synonym">Fabospora phaffii</name>
    <dbReference type="NCBI Taxonomy" id="1071381"/>
    <lineage>
        <taxon>Eukaryota</taxon>
        <taxon>Fungi</taxon>
        <taxon>Dikarya</taxon>
        <taxon>Ascomycota</taxon>
        <taxon>Saccharomycotina</taxon>
        <taxon>Saccharomycetes</taxon>
        <taxon>Saccharomycetales</taxon>
        <taxon>Saccharomycetaceae</taxon>
        <taxon>Tetrapisispora</taxon>
    </lineage>
</organism>
<name>G8BXE8_TETPH</name>
<dbReference type="GeneID" id="11532861"/>
<protein>
    <submittedName>
        <fullName evidence="3">Uncharacterized protein</fullName>
    </submittedName>
</protein>
<evidence type="ECO:0000313" key="4">
    <source>
        <dbReference type="Proteomes" id="UP000005666"/>
    </source>
</evidence>
<dbReference type="Proteomes" id="UP000005666">
    <property type="component" value="Chromosome 9"/>
</dbReference>
<feature type="region of interest" description="Disordered" evidence="2">
    <location>
        <begin position="1"/>
        <end position="36"/>
    </location>
</feature>
<feature type="coiled-coil region" evidence="1">
    <location>
        <begin position="44"/>
        <end position="82"/>
    </location>
</feature>
<accession>G8BXE8</accession>
<reference evidence="3 4" key="1">
    <citation type="journal article" date="2011" name="Proc. Natl. Acad. Sci. U.S.A.">
        <title>Evolutionary erosion of yeast sex chromosomes by mating-type switching accidents.</title>
        <authorList>
            <person name="Gordon J.L."/>
            <person name="Armisen D."/>
            <person name="Proux-Wera E."/>
            <person name="Oheigeartaigh S.S."/>
            <person name="Byrne K.P."/>
            <person name="Wolfe K.H."/>
        </authorList>
    </citation>
    <scope>NUCLEOTIDE SEQUENCE [LARGE SCALE GENOMIC DNA]</scope>
    <source>
        <strain evidence="4">ATCC 24235 / CBS 4417 / NBRC 1672 / NRRL Y-8282 / UCD 70-5</strain>
    </source>
</reference>
<feature type="compositionally biased region" description="Polar residues" evidence="2">
    <location>
        <begin position="1"/>
        <end position="15"/>
    </location>
</feature>
<proteinExistence type="predicted"/>
<sequence>MSSDEISIHSVGTSLEKSEPKLATSGNQEPDTEAKDTITVYDLVSQLQESLTELDKDLDTKNETLQQSIKKIENKLTELTKKKK</sequence>
<dbReference type="AlphaFoldDB" id="G8BXE8"/>
<gene>
    <name evidence="3" type="primary">TPHA0I00700</name>
    <name evidence="3" type="ordered locus">TPHA_0I00700</name>
</gene>
<dbReference type="RefSeq" id="XP_003687010.1">
    <property type="nucleotide sequence ID" value="XM_003686962.1"/>
</dbReference>
<dbReference type="HOGENOM" id="CLU_2529002_0_0_1"/>
<keyword evidence="1" id="KW-0175">Coiled coil</keyword>
<evidence type="ECO:0000256" key="2">
    <source>
        <dbReference type="SAM" id="MobiDB-lite"/>
    </source>
</evidence>
<keyword evidence="4" id="KW-1185">Reference proteome</keyword>
<evidence type="ECO:0000313" key="3">
    <source>
        <dbReference type="EMBL" id="CCE64576.1"/>
    </source>
</evidence>